<dbReference type="HOGENOM" id="CLU_1908107_0_0_1"/>
<evidence type="ECO:0000313" key="3">
    <source>
        <dbReference type="Proteomes" id="UP000011668"/>
    </source>
</evidence>
<proteinExistence type="predicted"/>
<feature type="chain" id="PRO_5003997550" description="Secreted protein" evidence="1">
    <location>
        <begin position="18"/>
        <end position="133"/>
    </location>
</feature>
<accession>L8X9Y1</accession>
<dbReference type="STRING" id="983506.L8X9Y1"/>
<evidence type="ECO:0000313" key="2">
    <source>
        <dbReference type="EMBL" id="ELU45489.1"/>
    </source>
</evidence>
<keyword evidence="3" id="KW-1185">Reference proteome</keyword>
<organism evidence="2 3">
    <name type="scientific">Thanatephorus cucumeris (strain AG1-IA)</name>
    <name type="common">Rice sheath blight fungus</name>
    <name type="synonym">Rhizoctonia solani</name>
    <dbReference type="NCBI Taxonomy" id="983506"/>
    <lineage>
        <taxon>Eukaryota</taxon>
        <taxon>Fungi</taxon>
        <taxon>Dikarya</taxon>
        <taxon>Basidiomycota</taxon>
        <taxon>Agaricomycotina</taxon>
        <taxon>Agaricomycetes</taxon>
        <taxon>Cantharellales</taxon>
        <taxon>Ceratobasidiaceae</taxon>
        <taxon>Rhizoctonia</taxon>
        <taxon>Rhizoctonia solani AG-1</taxon>
    </lineage>
</organism>
<feature type="signal peptide" evidence="1">
    <location>
        <begin position="1"/>
        <end position="17"/>
    </location>
</feature>
<evidence type="ECO:0000256" key="1">
    <source>
        <dbReference type="SAM" id="SignalP"/>
    </source>
</evidence>
<dbReference type="OrthoDB" id="10514069at2759"/>
<gene>
    <name evidence="2" type="ORF">AG1IA_00478</name>
</gene>
<sequence>MTFTGLTSLLPWGMISGAGEEANKPRCAVVEGGVEEERTTLLLPKTSGTVTREAQLGRLRRELEVAGRPVVGVNSSSPCCSRCKTDSYVLLFLHVTHRTTLRRIIFIPLLHSHVSFGVIAFKQESAICEKLAY</sequence>
<dbReference type="AlphaFoldDB" id="L8X9Y1"/>
<protein>
    <recommendedName>
        <fullName evidence="4">Secreted protein</fullName>
    </recommendedName>
</protein>
<evidence type="ECO:0008006" key="4">
    <source>
        <dbReference type="Google" id="ProtNLM"/>
    </source>
</evidence>
<dbReference type="EMBL" id="AFRT01000070">
    <property type="protein sequence ID" value="ELU45489.1"/>
    <property type="molecule type" value="Genomic_DNA"/>
</dbReference>
<comment type="caution">
    <text evidence="2">The sequence shown here is derived from an EMBL/GenBank/DDBJ whole genome shotgun (WGS) entry which is preliminary data.</text>
</comment>
<keyword evidence="1" id="KW-0732">Signal</keyword>
<name>L8X9Y1_THACA</name>
<reference evidence="2 3" key="1">
    <citation type="journal article" date="2013" name="Nat. Commun.">
        <title>The evolution and pathogenic mechanisms of the rice sheath blight pathogen.</title>
        <authorList>
            <person name="Zheng A."/>
            <person name="Lin R."/>
            <person name="Xu L."/>
            <person name="Qin P."/>
            <person name="Tang C."/>
            <person name="Ai P."/>
            <person name="Zhang D."/>
            <person name="Liu Y."/>
            <person name="Sun Z."/>
            <person name="Feng H."/>
            <person name="Wang Y."/>
            <person name="Chen Y."/>
            <person name="Liang X."/>
            <person name="Fu R."/>
            <person name="Li Q."/>
            <person name="Zhang J."/>
            <person name="Yu X."/>
            <person name="Xie Z."/>
            <person name="Ding L."/>
            <person name="Guan P."/>
            <person name="Tang J."/>
            <person name="Liang Y."/>
            <person name="Wang S."/>
            <person name="Deng Q."/>
            <person name="Li S."/>
            <person name="Zhu J."/>
            <person name="Wang L."/>
            <person name="Liu H."/>
            <person name="Li P."/>
        </authorList>
    </citation>
    <scope>NUCLEOTIDE SEQUENCE [LARGE SCALE GENOMIC DNA]</scope>
    <source>
        <strain evidence="3">AG-1 IA</strain>
    </source>
</reference>
<dbReference type="Proteomes" id="UP000011668">
    <property type="component" value="Unassembled WGS sequence"/>
</dbReference>